<evidence type="ECO:0000256" key="11">
    <source>
        <dbReference type="ARBA" id="ARBA00072696"/>
    </source>
</evidence>
<reference evidence="15" key="1">
    <citation type="submission" date="2025-08" db="UniProtKB">
        <authorList>
            <consortium name="RefSeq"/>
        </authorList>
    </citation>
    <scope>IDENTIFICATION</scope>
    <source>
        <tissue evidence="15">Gonads</tissue>
    </source>
</reference>
<keyword evidence="4" id="KW-0677">Repeat</keyword>
<evidence type="ECO:0000256" key="5">
    <source>
        <dbReference type="ARBA" id="ARBA00022824"/>
    </source>
</evidence>
<dbReference type="InterPro" id="IPR011992">
    <property type="entry name" value="EF-hand-dom_pair"/>
</dbReference>
<comment type="function">
    <text evidence="9">Probable molecular chaperone assisting protein biosynthesis and transport in the endoplasmic reticulum. Required for the proper biosynthesis and transport of pulmonary surfactant-associated protein A/SP-A, pulmonary surfactant-associated protein D/SP-D and the lipid transporter ABCA3. By regulating both the proper expression and the degradation through the endoplasmic reticulum-associated protein degradation pathway of these proteins plays a crucial role in pulmonary surfactant homeostasis. Has an anti-fibrotic activity by negatively regulating the secretion of type I and type III collagens. This calcium-binding protein also transiently associates with immature PCSK6 and regulates its secretion.</text>
</comment>
<feature type="domain" description="EF-hand" evidence="13">
    <location>
        <begin position="283"/>
        <end position="318"/>
    </location>
</feature>
<evidence type="ECO:0000256" key="2">
    <source>
        <dbReference type="ARBA" id="ARBA00022723"/>
    </source>
</evidence>
<keyword evidence="6" id="KW-0106">Calcium</keyword>
<dbReference type="PROSITE" id="PS50222">
    <property type="entry name" value="EF_HAND_2"/>
    <property type="match status" value="5"/>
</dbReference>
<organism evidence="14 15">
    <name type="scientific">Sitophilus oryzae</name>
    <name type="common">Rice weevil</name>
    <name type="synonym">Curculio oryzae</name>
    <dbReference type="NCBI Taxonomy" id="7048"/>
    <lineage>
        <taxon>Eukaryota</taxon>
        <taxon>Metazoa</taxon>
        <taxon>Ecdysozoa</taxon>
        <taxon>Arthropoda</taxon>
        <taxon>Hexapoda</taxon>
        <taxon>Insecta</taxon>
        <taxon>Pterygota</taxon>
        <taxon>Neoptera</taxon>
        <taxon>Endopterygota</taxon>
        <taxon>Coleoptera</taxon>
        <taxon>Polyphaga</taxon>
        <taxon>Cucujiformia</taxon>
        <taxon>Curculionidae</taxon>
        <taxon>Dryophthorinae</taxon>
        <taxon>Sitophilus</taxon>
    </lineage>
</organism>
<proteinExistence type="predicted"/>
<sequence length="337" mass="38766">MKDANLLSCVILCIILIYTSFTCLAAVVHTGHSHDHNLHKEREIDGAYAPRDRDHFDNSGEHKSDFDHEAILGSYKEAEEYDHLPPEEAKRRLAILLTKMDTSKDGYIDRKELKAWIIRSFKMLSEEEANERLEDADDNNDGKITWAEYLSDTYGVENDSDEESLKFSEENLHLISEDKEMWDAADKNKDGVLESEEWIAFSNPEEHPDMIPLILAQTLKNKDKDKDGSISFQEFVGDRGSDLDKEALLVEKDKFDREYDKDKDGKLTGSEILSWIVPSNDEIADEEVIHLFAHSDDDHDDLLSFEEVLDHHETFVGSEVTDYGDHLHNIHHFSDEL</sequence>
<evidence type="ECO:0000259" key="13">
    <source>
        <dbReference type="PROSITE" id="PS50222"/>
    </source>
</evidence>
<evidence type="ECO:0000256" key="7">
    <source>
        <dbReference type="ARBA" id="ARBA00023180"/>
    </source>
</evidence>
<dbReference type="GO" id="GO:0015031">
    <property type="term" value="P:protein transport"/>
    <property type="evidence" value="ECO:0007669"/>
    <property type="project" value="UniProtKB-ARBA"/>
</dbReference>
<name>A0A6J2XSL8_SITOR</name>
<dbReference type="GO" id="GO:0005509">
    <property type="term" value="F:calcium ion binding"/>
    <property type="evidence" value="ECO:0007669"/>
    <property type="project" value="InterPro"/>
</dbReference>
<dbReference type="InParanoid" id="A0A6J2XSL8"/>
<dbReference type="CDD" id="cd16227">
    <property type="entry name" value="EFh_CREC_RCN2_like"/>
    <property type="match status" value="1"/>
</dbReference>
<accession>A0A6J2XSL8</accession>
<keyword evidence="2" id="KW-0479">Metal-binding</keyword>
<feature type="domain" description="EF-hand" evidence="13">
    <location>
        <begin position="124"/>
        <end position="159"/>
    </location>
</feature>
<evidence type="ECO:0000313" key="15">
    <source>
        <dbReference type="RefSeq" id="XP_030753825.1"/>
    </source>
</evidence>
<dbReference type="InterPro" id="IPR018247">
    <property type="entry name" value="EF_Hand_1_Ca_BS"/>
</dbReference>
<dbReference type="PANTHER" id="PTHR10827">
    <property type="entry name" value="RETICULOCALBIN"/>
    <property type="match status" value="1"/>
</dbReference>
<gene>
    <name evidence="15" type="primary">LOC115880680</name>
</gene>
<evidence type="ECO:0000256" key="4">
    <source>
        <dbReference type="ARBA" id="ARBA00022737"/>
    </source>
</evidence>
<feature type="domain" description="EF-hand" evidence="13">
    <location>
        <begin position="173"/>
        <end position="208"/>
    </location>
</feature>
<dbReference type="Gene3D" id="1.10.238.10">
    <property type="entry name" value="EF-hand"/>
    <property type="match status" value="3"/>
</dbReference>
<feature type="domain" description="EF-hand" evidence="13">
    <location>
        <begin position="88"/>
        <end position="123"/>
    </location>
</feature>
<dbReference type="AlphaFoldDB" id="A0A6J2XSL8"/>
<keyword evidence="5" id="KW-0256">Endoplasmic reticulum</keyword>
<keyword evidence="7" id="KW-0325">Glycoprotein</keyword>
<evidence type="ECO:0000256" key="9">
    <source>
        <dbReference type="ARBA" id="ARBA00056975"/>
    </source>
</evidence>
<keyword evidence="14" id="KW-1185">Reference proteome</keyword>
<evidence type="ECO:0000256" key="6">
    <source>
        <dbReference type="ARBA" id="ARBA00022837"/>
    </source>
</evidence>
<dbReference type="Pfam" id="PF13499">
    <property type="entry name" value="EF-hand_7"/>
    <property type="match status" value="2"/>
</dbReference>
<protein>
    <recommendedName>
        <fullName evidence="11">Reticulocalbin-3</fullName>
    </recommendedName>
</protein>
<dbReference type="SMART" id="SM00054">
    <property type="entry name" value="EFh"/>
    <property type="match status" value="6"/>
</dbReference>
<dbReference type="OrthoDB" id="293868at2759"/>
<dbReference type="SUPFAM" id="SSF47473">
    <property type="entry name" value="EF-hand"/>
    <property type="match status" value="2"/>
</dbReference>
<dbReference type="GeneID" id="115880680"/>
<dbReference type="FunFam" id="1.10.238.10:FF:000104">
    <property type="entry name" value="calumenin isoform X1"/>
    <property type="match status" value="1"/>
</dbReference>
<evidence type="ECO:0000256" key="10">
    <source>
        <dbReference type="ARBA" id="ARBA00063143"/>
    </source>
</evidence>
<keyword evidence="3 12" id="KW-0732">Signal</keyword>
<feature type="chain" id="PRO_5026671034" description="Reticulocalbin-3" evidence="12">
    <location>
        <begin position="26"/>
        <end position="337"/>
    </location>
</feature>
<dbReference type="GO" id="GO:0005788">
    <property type="term" value="C:endoplasmic reticulum lumen"/>
    <property type="evidence" value="ECO:0007669"/>
    <property type="project" value="UniProtKB-SubCell"/>
</dbReference>
<evidence type="ECO:0000313" key="14">
    <source>
        <dbReference type="Proteomes" id="UP000504635"/>
    </source>
</evidence>
<dbReference type="InterPro" id="IPR002048">
    <property type="entry name" value="EF_hand_dom"/>
</dbReference>
<keyword evidence="8" id="KW-0143">Chaperone</keyword>
<evidence type="ECO:0000256" key="12">
    <source>
        <dbReference type="SAM" id="SignalP"/>
    </source>
</evidence>
<feature type="domain" description="EF-hand" evidence="13">
    <location>
        <begin position="257"/>
        <end position="282"/>
    </location>
</feature>
<dbReference type="PANTHER" id="PTHR10827:SF95">
    <property type="entry name" value="LD34388P"/>
    <property type="match status" value="1"/>
</dbReference>
<evidence type="ECO:0000256" key="8">
    <source>
        <dbReference type="ARBA" id="ARBA00023186"/>
    </source>
</evidence>
<comment type="subcellular location">
    <subcellularLocation>
        <location evidence="1">Endoplasmic reticulum lumen</location>
    </subcellularLocation>
</comment>
<dbReference type="KEGG" id="soy:115880680"/>
<dbReference type="Proteomes" id="UP000504635">
    <property type="component" value="Unplaced"/>
</dbReference>
<dbReference type="PROSITE" id="PS00018">
    <property type="entry name" value="EF_HAND_1"/>
    <property type="match status" value="6"/>
</dbReference>
<evidence type="ECO:0000256" key="1">
    <source>
        <dbReference type="ARBA" id="ARBA00004319"/>
    </source>
</evidence>
<comment type="subunit">
    <text evidence="10">Interacts with PCSK6 (immature form including the propeptide); probably involved in the maturation and the secretion of PCSK6.</text>
</comment>
<dbReference type="RefSeq" id="XP_030753825.1">
    <property type="nucleotide sequence ID" value="XM_030897965.1"/>
</dbReference>
<evidence type="ECO:0000256" key="3">
    <source>
        <dbReference type="ARBA" id="ARBA00022729"/>
    </source>
</evidence>
<dbReference type="FunCoup" id="A0A6J2XSL8">
    <property type="interactions" value="1939"/>
</dbReference>
<feature type="signal peptide" evidence="12">
    <location>
        <begin position="1"/>
        <end position="25"/>
    </location>
</feature>